<dbReference type="PANTHER" id="PTHR43544:SF2">
    <property type="entry name" value="OXIDOREDUCTASE"/>
    <property type="match status" value="1"/>
</dbReference>
<dbReference type="Proteomes" id="UP000284842">
    <property type="component" value="Unassembled WGS sequence"/>
</dbReference>
<keyword evidence="4" id="KW-1185">Reference proteome</keyword>
<dbReference type="Pfam" id="PF00106">
    <property type="entry name" value="adh_short"/>
    <property type="match status" value="1"/>
</dbReference>
<dbReference type="InterPro" id="IPR051468">
    <property type="entry name" value="Fungal_SecMetab_SDRs"/>
</dbReference>
<feature type="region of interest" description="Disordered" evidence="2">
    <location>
        <begin position="347"/>
        <end position="369"/>
    </location>
</feature>
<gene>
    <name evidence="3" type="ORF">CVT24_004384</name>
</gene>
<comment type="similarity">
    <text evidence="1">Belongs to the short-chain dehydrogenases/reductases (SDR) family.</text>
</comment>
<protein>
    <submittedName>
        <fullName evidence="3">Uncharacterized protein</fullName>
    </submittedName>
</protein>
<dbReference type="SUPFAM" id="SSF51735">
    <property type="entry name" value="NAD(P)-binding Rossmann-fold domains"/>
    <property type="match status" value="1"/>
</dbReference>
<feature type="compositionally biased region" description="Low complexity" evidence="2">
    <location>
        <begin position="350"/>
        <end position="359"/>
    </location>
</feature>
<dbReference type="GO" id="GO:0005737">
    <property type="term" value="C:cytoplasm"/>
    <property type="evidence" value="ECO:0007669"/>
    <property type="project" value="TreeGrafter"/>
</dbReference>
<dbReference type="AlphaFoldDB" id="A0A409VDZ9"/>
<dbReference type="GO" id="GO:0016491">
    <property type="term" value="F:oxidoreductase activity"/>
    <property type="evidence" value="ECO:0007669"/>
    <property type="project" value="TreeGrafter"/>
</dbReference>
<evidence type="ECO:0000313" key="3">
    <source>
        <dbReference type="EMBL" id="PPQ63630.1"/>
    </source>
</evidence>
<dbReference type="EMBL" id="NHTK01006116">
    <property type="protein sequence ID" value="PPQ63630.1"/>
    <property type="molecule type" value="Genomic_DNA"/>
</dbReference>
<dbReference type="InterPro" id="IPR002347">
    <property type="entry name" value="SDR_fam"/>
</dbReference>
<dbReference type="PANTHER" id="PTHR43544">
    <property type="entry name" value="SHORT-CHAIN DEHYDROGENASE/REDUCTASE"/>
    <property type="match status" value="1"/>
</dbReference>
<name>A0A409VDZ9_9AGAR</name>
<evidence type="ECO:0000256" key="1">
    <source>
        <dbReference type="ARBA" id="ARBA00006484"/>
    </source>
</evidence>
<dbReference type="Gene3D" id="3.40.50.720">
    <property type="entry name" value="NAD(P)-binding Rossmann-like Domain"/>
    <property type="match status" value="2"/>
</dbReference>
<reference evidence="3 4" key="1">
    <citation type="journal article" date="2018" name="Evol. Lett.">
        <title>Horizontal gene cluster transfer increased hallucinogenic mushroom diversity.</title>
        <authorList>
            <person name="Reynolds H.T."/>
            <person name="Vijayakumar V."/>
            <person name="Gluck-Thaler E."/>
            <person name="Korotkin H.B."/>
            <person name="Matheny P.B."/>
            <person name="Slot J.C."/>
        </authorList>
    </citation>
    <scope>NUCLEOTIDE SEQUENCE [LARGE SCALE GENOMIC DNA]</scope>
    <source>
        <strain evidence="3 4">2629</strain>
    </source>
</reference>
<evidence type="ECO:0000313" key="4">
    <source>
        <dbReference type="Proteomes" id="UP000284842"/>
    </source>
</evidence>
<organism evidence="3 4">
    <name type="scientific">Panaeolus cyanescens</name>
    <dbReference type="NCBI Taxonomy" id="181874"/>
    <lineage>
        <taxon>Eukaryota</taxon>
        <taxon>Fungi</taxon>
        <taxon>Dikarya</taxon>
        <taxon>Basidiomycota</taxon>
        <taxon>Agaricomycotina</taxon>
        <taxon>Agaricomycetes</taxon>
        <taxon>Agaricomycetidae</taxon>
        <taxon>Agaricales</taxon>
        <taxon>Agaricineae</taxon>
        <taxon>Galeropsidaceae</taxon>
        <taxon>Panaeolus</taxon>
    </lineage>
</organism>
<dbReference type="OrthoDB" id="191139at2759"/>
<proteinExistence type="inferred from homology"/>
<accession>A0A409VDZ9</accession>
<dbReference type="CDD" id="cd05233">
    <property type="entry name" value="SDR_c"/>
    <property type="match status" value="1"/>
</dbReference>
<evidence type="ECO:0000256" key="2">
    <source>
        <dbReference type="SAM" id="MobiDB-lite"/>
    </source>
</evidence>
<comment type="caution">
    <text evidence="3">The sequence shown here is derived from an EMBL/GenBank/DDBJ whole genome shotgun (WGS) entry which is preliminary data.</text>
</comment>
<dbReference type="STRING" id="181874.A0A409VDZ9"/>
<dbReference type="InterPro" id="IPR036291">
    <property type="entry name" value="NAD(P)-bd_dom_sf"/>
</dbReference>
<dbReference type="InParanoid" id="A0A409VDZ9"/>
<sequence length="575" mass="63222">MDEDLHSLAACEAFAGSQSPSTIARRILQDQALCRKNEMPSLLVHCLPQNTDDIARAVSGDTYIPMSLARMRFSSIVMGIKTYLTTHEAKVAASDIPTHLFPTEDELHAALKVLNYLQLPQVDALRSTSKPHLYEIVAAIEIQLAQPADNHQKVEPGKRNCYICKHFILSPHKHYPSLCNPCGEFNIASSSISLPQNLDLSGKTCLVTGGRVNLGFHTALRLLRCGGRVIVTSRYPKDAEQRYLGEADSVVWKDRLSIVGADFRTAKDVFSLVRTVVACLTRWAGNTPPKLDILINNAAQTLTDSIAKEDENVRQEEKLLASPDIFVVGPSYVPRIRGGVAGQYHIQGPSSSSISISSSGLKDVDNQDEQDVDQPLSTIISTDQTTRSSWMQGLAQIPYEDVISAHSVNTFVPFILLRELLPYLSASSHPKSDTTSKEKDATKPQAYVINVSSREGLFELSPDHPSKAGHHVHTNMSKAALNMLTETEAGPAWSKWRVAINAVDPGYMSADPVYMAYLASKGAQDQRHQRVQECTPIGWEDGAGRVLWPIAKGERGEVVRGRFLKHFASVSHGVR</sequence>